<keyword evidence="1" id="KW-0732">Signal</keyword>
<dbReference type="AlphaFoldDB" id="A0A914XEI4"/>
<reference evidence="3" key="1">
    <citation type="submission" date="2022-11" db="UniProtKB">
        <authorList>
            <consortium name="WormBaseParasite"/>
        </authorList>
    </citation>
    <scope>IDENTIFICATION</scope>
</reference>
<organism evidence="2 3">
    <name type="scientific">Plectus sambesii</name>
    <dbReference type="NCBI Taxonomy" id="2011161"/>
    <lineage>
        <taxon>Eukaryota</taxon>
        <taxon>Metazoa</taxon>
        <taxon>Ecdysozoa</taxon>
        <taxon>Nematoda</taxon>
        <taxon>Chromadorea</taxon>
        <taxon>Plectida</taxon>
        <taxon>Plectina</taxon>
        <taxon>Plectoidea</taxon>
        <taxon>Plectidae</taxon>
        <taxon>Plectus</taxon>
    </lineage>
</organism>
<evidence type="ECO:0000313" key="2">
    <source>
        <dbReference type="Proteomes" id="UP000887566"/>
    </source>
</evidence>
<protein>
    <submittedName>
        <fullName evidence="3">Uncharacterized protein</fullName>
    </submittedName>
</protein>
<name>A0A914XEI4_9BILA</name>
<feature type="chain" id="PRO_5038008157" evidence="1">
    <location>
        <begin position="21"/>
        <end position="167"/>
    </location>
</feature>
<feature type="signal peptide" evidence="1">
    <location>
        <begin position="1"/>
        <end position="20"/>
    </location>
</feature>
<dbReference type="Proteomes" id="UP000887566">
    <property type="component" value="Unplaced"/>
</dbReference>
<sequence>MRPTHTLLLLFTAVVVCVNAKFYDFRLPDTFYRTSRRALRKTDWALRRRSRGAGRLFGAREHLSLSDVINGGYNDDLDAFTRETRRALRKTDWIRRPKKAMFSKDAMQGADDLTAMMRLFSQYQPQSKQRYQLAPVIDTRDEDKGSSYWRFPGRIDYKGQIPAMRFG</sequence>
<evidence type="ECO:0000313" key="3">
    <source>
        <dbReference type="WBParaSite" id="PSAMB.scaffold7326size7837.g29949.t1"/>
    </source>
</evidence>
<keyword evidence="2" id="KW-1185">Reference proteome</keyword>
<evidence type="ECO:0000256" key="1">
    <source>
        <dbReference type="SAM" id="SignalP"/>
    </source>
</evidence>
<accession>A0A914XEI4</accession>
<dbReference type="WBParaSite" id="PSAMB.scaffold7326size7837.g29949.t1">
    <property type="protein sequence ID" value="PSAMB.scaffold7326size7837.g29949.t1"/>
    <property type="gene ID" value="PSAMB.scaffold7326size7837.g29949"/>
</dbReference>
<proteinExistence type="predicted"/>